<gene>
    <name evidence="1" type="ORF">MUN78_10980</name>
</gene>
<organism evidence="1 2">
    <name type="scientific">Leucobacter allii</name>
    <dbReference type="NCBI Taxonomy" id="2932247"/>
    <lineage>
        <taxon>Bacteria</taxon>
        <taxon>Bacillati</taxon>
        <taxon>Actinomycetota</taxon>
        <taxon>Actinomycetes</taxon>
        <taxon>Micrococcales</taxon>
        <taxon>Microbacteriaceae</taxon>
        <taxon>Leucobacter</taxon>
    </lineage>
</organism>
<evidence type="ECO:0000313" key="1">
    <source>
        <dbReference type="EMBL" id="UOQ56213.1"/>
    </source>
</evidence>
<evidence type="ECO:0000313" key="2">
    <source>
        <dbReference type="Proteomes" id="UP000831786"/>
    </source>
</evidence>
<dbReference type="Proteomes" id="UP000831786">
    <property type="component" value="Chromosome"/>
</dbReference>
<dbReference type="RefSeq" id="WP_244726424.1">
    <property type="nucleotide sequence ID" value="NZ_CP095045.1"/>
</dbReference>
<dbReference type="EMBL" id="CP095045">
    <property type="protein sequence ID" value="UOQ56213.1"/>
    <property type="molecule type" value="Genomic_DNA"/>
</dbReference>
<dbReference type="Pfam" id="PF19884">
    <property type="entry name" value="DUF6357"/>
    <property type="match status" value="1"/>
</dbReference>
<keyword evidence="2" id="KW-1185">Reference proteome</keyword>
<sequence length="415" mass="44500">MTEVVFARANLLFPRVIRRDGALRLEMIGGADALHDPRTFELPIAEAHAAAIRESFGRHLLLRSALLPLCEAAGIGGPIDEAAATALLDPILLSGAAGADACLARAPWSRAVLVAHGADTARLDEGRMVEAVRTAGIEADWARAREDDADRRRAERGVVLAPLDAALLRFTGQYVHGATVPRRDPSAVDPELLPEVLGVVATVEQAVAGMRIARDPRRGPRGTAARDWKRMQGAAEAALRTARPELVEDAVRTVGFLVCAEAADRGRRDPYDVEARAAGAEPARALTFSDDRDDEERWAPGNGPGAVEAFWAFVAERYGSGNDVFVLEDEAAGDGIQLMLSADAIARVRTVTAETPGTPAAYRVEYGLVDGLPGYREMVRAYVAGAFTALDGLARWTSDPAELEDWRQRASGSRQ</sequence>
<protein>
    <submittedName>
        <fullName evidence="1">DUF6357 family protein</fullName>
    </submittedName>
</protein>
<dbReference type="InterPro" id="IPR045937">
    <property type="entry name" value="DUF6357"/>
</dbReference>
<name>A0ABY4FHP5_9MICO</name>
<accession>A0ABY4FHP5</accession>
<reference evidence="1 2" key="1">
    <citation type="submission" date="2022-04" db="EMBL/GenBank/DDBJ databases">
        <title>Leucobacter sp. isolated from rhizosphere of garlic.</title>
        <authorList>
            <person name="Won M."/>
            <person name="Lee C.-M."/>
            <person name="Woen H.-Y."/>
            <person name="Kwon S.-W."/>
        </authorList>
    </citation>
    <scope>NUCLEOTIDE SEQUENCE [LARGE SCALE GENOMIC DNA]</scope>
    <source>
        <strain evidence="1 2">H21R-40</strain>
    </source>
</reference>
<proteinExistence type="predicted"/>